<dbReference type="Proteomes" id="UP001203761">
    <property type="component" value="Unassembled WGS sequence"/>
</dbReference>
<proteinExistence type="predicted"/>
<keyword evidence="2" id="KW-1185">Reference proteome</keyword>
<dbReference type="RefSeq" id="WP_249736113.1">
    <property type="nucleotide sequence ID" value="NZ_JAKNCJ010000001.1"/>
</dbReference>
<comment type="caution">
    <text evidence="1">The sequence shown here is derived from an EMBL/GenBank/DDBJ whole genome shotgun (WGS) entry which is preliminary data.</text>
</comment>
<name>A0ABT0QWI1_9MICO</name>
<evidence type="ECO:0008006" key="3">
    <source>
        <dbReference type="Google" id="ProtNLM"/>
    </source>
</evidence>
<protein>
    <recommendedName>
        <fullName evidence="3">GIY-YIG nuclease family protein</fullName>
    </recommendedName>
</protein>
<accession>A0ABT0QWI1</accession>
<dbReference type="EMBL" id="JAKNCJ010000001">
    <property type="protein sequence ID" value="MCL6421955.1"/>
    <property type="molecule type" value="Genomic_DNA"/>
</dbReference>
<reference evidence="1" key="1">
    <citation type="submission" date="2022-02" db="EMBL/GenBank/DDBJ databases">
        <authorList>
            <person name="Lee M."/>
            <person name="Kim S.-J."/>
            <person name="Jung M.-Y."/>
        </authorList>
    </citation>
    <scope>NUCLEOTIDE SEQUENCE</scope>
    <source>
        <strain evidence="1">JHP9</strain>
    </source>
</reference>
<evidence type="ECO:0000313" key="2">
    <source>
        <dbReference type="Proteomes" id="UP001203761"/>
    </source>
</evidence>
<evidence type="ECO:0000313" key="1">
    <source>
        <dbReference type="EMBL" id="MCL6421955.1"/>
    </source>
</evidence>
<gene>
    <name evidence="1" type="ORF">Bequi_00900</name>
</gene>
<sequence length="173" mass="19170">MTSTWTRAGLTRIGFRGFVPFADLLTVPVEALPNVDGVYVVIRDSNDPPVFLEHSIAGHFKGRDPTVTDLSALERAWVSGAHVLYIGKAAIGKAGRRGLRKRLEEYRRFGDGEPVGHSGGRLVWQMADHADLLVAWCPTPGRDPEEVETQLLDAFVDEYGKIPFANLRLGKRF</sequence>
<organism evidence="1 2">
    <name type="scientific">Brachybacterium equifaecis</name>
    <dbReference type="NCBI Taxonomy" id="2910770"/>
    <lineage>
        <taxon>Bacteria</taxon>
        <taxon>Bacillati</taxon>
        <taxon>Actinomycetota</taxon>
        <taxon>Actinomycetes</taxon>
        <taxon>Micrococcales</taxon>
        <taxon>Dermabacteraceae</taxon>
        <taxon>Brachybacterium</taxon>
    </lineage>
</organism>